<dbReference type="EMBL" id="JBBKAR010000001">
    <property type="protein sequence ID" value="MEJ8302377.1"/>
    <property type="molecule type" value="Genomic_DNA"/>
</dbReference>
<sequence length="145" mass="16378">MMDIRMLQAGDLSQLAVLYGELVEEKSSPEAMRSTFEKMASDENYHLLGAFENGRLAGSLMGVICEDLIGECRPFMVIENVIVSEAFRGKKAGKLLMQEAERIARERRCGYALLVSSGFRKEAHAFYESLGYTEDVRGFRRRLVL</sequence>
<evidence type="ECO:0000313" key="1">
    <source>
        <dbReference type="EMBL" id="MEJ8302377.1"/>
    </source>
</evidence>
<protein>
    <submittedName>
        <fullName evidence="1">GNAT family N-acetyltransferase</fullName>
    </submittedName>
</protein>
<proteinExistence type="predicted"/>
<evidence type="ECO:0000313" key="2">
    <source>
        <dbReference type="Proteomes" id="UP001380953"/>
    </source>
</evidence>
<name>A0ACC6P662_9BACL</name>
<keyword evidence="2" id="KW-1185">Reference proteome</keyword>
<gene>
    <name evidence="1" type="ORF">WKI47_00460</name>
</gene>
<dbReference type="Proteomes" id="UP001380953">
    <property type="component" value="Unassembled WGS sequence"/>
</dbReference>
<accession>A0ACC6P662</accession>
<comment type="caution">
    <text evidence="1">The sequence shown here is derived from an EMBL/GenBank/DDBJ whole genome shotgun (WGS) entry which is preliminary data.</text>
</comment>
<organism evidence="1 2">
    <name type="scientific">Saccharibacillus sacchari</name>
    <dbReference type="NCBI Taxonomy" id="456493"/>
    <lineage>
        <taxon>Bacteria</taxon>
        <taxon>Bacillati</taxon>
        <taxon>Bacillota</taxon>
        <taxon>Bacilli</taxon>
        <taxon>Bacillales</taxon>
        <taxon>Paenibacillaceae</taxon>
        <taxon>Saccharibacillus</taxon>
    </lineage>
</organism>
<reference evidence="1" key="1">
    <citation type="submission" date="2024-03" db="EMBL/GenBank/DDBJ databases">
        <title>Whole genome sequecning of epiphytes from Marcgravia umbellata leaves.</title>
        <authorList>
            <person name="Kumar G."/>
            <person name="Savka M.A."/>
        </authorList>
    </citation>
    <scope>NUCLEOTIDE SEQUENCE</scope>
    <source>
        <strain evidence="1">RIT_BL5</strain>
    </source>
</reference>